<dbReference type="Proteomes" id="UP000054107">
    <property type="component" value="Unassembled WGS sequence"/>
</dbReference>
<evidence type="ECO:0000313" key="3">
    <source>
        <dbReference type="Proteomes" id="UP000054107"/>
    </source>
</evidence>
<evidence type="ECO:0000313" key="2">
    <source>
        <dbReference type="EMBL" id="CEP09985.1"/>
    </source>
</evidence>
<evidence type="ECO:0000259" key="1">
    <source>
        <dbReference type="PROSITE" id="PS00028"/>
    </source>
</evidence>
<organism evidence="2 3">
    <name type="scientific">Parasitella parasitica</name>
    <dbReference type="NCBI Taxonomy" id="35722"/>
    <lineage>
        <taxon>Eukaryota</taxon>
        <taxon>Fungi</taxon>
        <taxon>Fungi incertae sedis</taxon>
        <taxon>Mucoromycota</taxon>
        <taxon>Mucoromycotina</taxon>
        <taxon>Mucoromycetes</taxon>
        <taxon>Mucorales</taxon>
        <taxon>Mucorineae</taxon>
        <taxon>Mucoraceae</taxon>
        <taxon>Parasitella</taxon>
    </lineage>
</organism>
<dbReference type="AlphaFoldDB" id="A0A0B7N3A5"/>
<dbReference type="OrthoDB" id="2250876at2759"/>
<proteinExistence type="predicted"/>
<name>A0A0B7N3A5_9FUNG</name>
<accession>A0A0B7N3A5</accession>
<reference evidence="2 3" key="1">
    <citation type="submission" date="2014-09" db="EMBL/GenBank/DDBJ databases">
        <authorList>
            <person name="Ellenberger Sabrina"/>
        </authorList>
    </citation>
    <scope>NUCLEOTIDE SEQUENCE [LARGE SCALE GENOMIC DNA]</scope>
    <source>
        <strain evidence="2 3">CBS 412.66</strain>
    </source>
</reference>
<dbReference type="PROSITE" id="PS00028">
    <property type="entry name" value="ZINC_FINGER_C2H2_1"/>
    <property type="match status" value="1"/>
</dbReference>
<sequence length="414" mass="46307">MLVMTTSDTEATCGKCNVPVGRSLKSHEKNYHAPSISVKYMESDDSNQPTTLLLIRNKVTSRFECPFCKKTWLTCSSTRSHFYRHAGNCYDCSSENESSYEESDIEDTTIATIKMKATELITVLPESVDSPQRSFDESILRALRQSGCSTCERNKALWIVDSLKLKPFALLNGNQVEEIALTHCENLMPLIAKNQDHSFHVKHVTAGKKRAWDNSDISTNVNPTKNIEADLMSILHYGPYAEQLSKRCFKQLDINSCQLLNEDWTFLPQLRFACAQLLAGAIIMNRNNEAVLVNTVEIYGRQRSLDVHREKFVNKKGKSASSSLPPVTTKYHYTWATIMKDNEGDKLVVGTKTLNALITSSLRIDSIHEANVGGIISHFELDESAALTASIFLDIDSIKKASILASNQNANKVD</sequence>
<dbReference type="InterPro" id="IPR013087">
    <property type="entry name" value="Znf_C2H2_type"/>
</dbReference>
<dbReference type="STRING" id="35722.A0A0B7N3A5"/>
<dbReference type="EMBL" id="LN723087">
    <property type="protein sequence ID" value="CEP09985.1"/>
    <property type="molecule type" value="Genomic_DNA"/>
</dbReference>
<protein>
    <recommendedName>
        <fullName evidence="1">C2H2-type domain-containing protein</fullName>
    </recommendedName>
</protein>
<feature type="domain" description="C2H2-type" evidence="1">
    <location>
        <begin position="65"/>
        <end position="85"/>
    </location>
</feature>
<keyword evidence="3" id="KW-1185">Reference proteome</keyword>
<gene>
    <name evidence="2" type="primary">PARPA_03602.1 scaffold 9253</name>
</gene>